<dbReference type="InterPro" id="IPR006597">
    <property type="entry name" value="Sel1-like"/>
</dbReference>
<name>A0ABS7YDE1_9BURK</name>
<comment type="caution">
    <text evidence="1">The sequence shown here is derived from an EMBL/GenBank/DDBJ whole genome shotgun (WGS) entry which is preliminary data.</text>
</comment>
<keyword evidence="2" id="KW-1185">Reference proteome</keyword>
<dbReference type="EMBL" id="JAHYBX010000008">
    <property type="protein sequence ID" value="MCA1857729.1"/>
    <property type="molecule type" value="Genomic_DNA"/>
</dbReference>
<sequence length="53" mass="5614">MAQRALGLAYAHGRGVARDPARAVAWLERAAAAGDGEARRALDSLRTARRRGA</sequence>
<organism evidence="1 2">
    <name type="scientific">Massilia hydrophila</name>
    <dbReference type="NCBI Taxonomy" id="3044279"/>
    <lineage>
        <taxon>Bacteria</taxon>
        <taxon>Pseudomonadati</taxon>
        <taxon>Pseudomonadota</taxon>
        <taxon>Betaproteobacteria</taxon>
        <taxon>Burkholderiales</taxon>
        <taxon>Oxalobacteraceae</taxon>
        <taxon>Telluria group</taxon>
        <taxon>Massilia</taxon>
    </lineage>
</organism>
<evidence type="ECO:0000313" key="1">
    <source>
        <dbReference type="EMBL" id="MCA1857729.1"/>
    </source>
</evidence>
<dbReference type="Pfam" id="PF08238">
    <property type="entry name" value="Sel1"/>
    <property type="match status" value="1"/>
</dbReference>
<dbReference type="SUPFAM" id="SSF81901">
    <property type="entry name" value="HCP-like"/>
    <property type="match status" value="1"/>
</dbReference>
<dbReference type="SMART" id="SM00671">
    <property type="entry name" value="SEL1"/>
    <property type="match status" value="1"/>
</dbReference>
<evidence type="ECO:0000313" key="2">
    <source>
        <dbReference type="Proteomes" id="UP001198602"/>
    </source>
</evidence>
<gene>
    <name evidence="1" type="ORF">LE190_17590</name>
</gene>
<accession>A0ABS7YDE1</accession>
<dbReference type="InterPro" id="IPR011990">
    <property type="entry name" value="TPR-like_helical_dom_sf"/>
</dbReference>
<dbReference type="Gene3D" id="1.25.40.10">
    <property type="entry name" value="Tetratricopeptide repeat domain"/>
    <property type="match status" value="1"/>
</dbReference>
<proteinExistence type="predicted"/>
<reference evidence="1 2" key="1">
    <citation type="submission" date="2021-07" db="EMBL/GenBank/DDBJ databases">
        <title>Characterization of Violacein-producing bacteria and related species.</title>
        <authorList>
            <person name="Wilson H.S."/>
            <person name="De Leon M.E."/>
        </authorList>
    </citation>
    <scope>NUCLEOTIDE SEQUENCE [LARGE SCALE GENOMIC DNA]</scope>
    <source>
        <strain evidence="1 2">HSC-2F05</strain>
    </source>
</reference>
<protein>
    <submittedName>
        <fullName evidence="1">SEL1-like repeat protein</fullName>
    </submittedName>
</protein>
<dbReference type="Proteomes" id="UP001198602">
    <property type="component" value="Unassembled WGS sequence"/>
</dbReference>